<feature type="compositionally biased region" description="Basic residues" evidence="1">
    <location>
        <begin position="195"/>
        <end position="219"/>
    </location>
</feature>
<evidence type="ECO:0000313" key="2">
    <source>
        <dbReference type="EMBL" id="MBB5157488.1"/>
    </source>
</evidence>
<evidence type="ECO:0000313" key="3">
    <source>
        <dbReference type="Proteomes" id="UP000584374"/>
    </source>
</evidence>
<sequence>MTPDRHWALGRFGACPQYPPNRPTPLPEQKRDGSQTMAAIDAERLDLGGLLADLAEYLLERSSGEAPSRPHLLLHDSADAQPSRRCRARVRARSTACLCIGSTEESVMADDQPIDDLPTGYWVAFGYHNHVLPTEVPRGKDGKLTALCGVLTRPHDVSDQDDRPMCTWCSEQVHTGQIRIVPAGGGFVGGDPTRQHQRAGRWRPSWRRHRNRHRSSVHR</sequence>
<dbReference type="AlphaFoldDB" id="A0A840QFJ1"/>
<comment type="caution">
    <text evidence="2">The sequence shown here is derived from an EMBL/GenBank/DDBJ whole genome shotgun (WGS) entry which is preliminary data.</text>
</comment>
<dbReference type="EMBL" id="JACHIW010000001">
    <property type="protein sequence ID" value="MBB5157488.1"/>
    <property type="molecule type" value="Genomic_DNA"/>
</dbReference>
<accession>A0A840QFJ1</accession>
<dbReference type="Proteomes" id="UP000584374">
    <property type="component" value="Unassembled WGS sequence"/>
</dbReference>
<gene>
    <name evidence="2" type="ORF">BJ970_005022</name>
</gene>
<proteinExistence type="predicted"/>
<evidence type="ECO:0000256" key="1">
    <source>
        <dbReference type="SAM" id="MobiDB-lite"/>
    </source>
</evidence>
<keyword evidence="3" id="KW-1185">Reference proteome</keyword>
<organism evidence="2 3">
    <name type="scientific">Saccharopolyspora phatthalungensis</name>
    <dbReference type="NCBI Taxonomy" id="664693"/>
    <lineage>
        <taxon>Bacteria</taxon>
        <taxon>Bacillati</taxon>
        <taxon>Actinomycetota</taxon>
        <taxon>Actinomycetes</taxon>
        <taxon>Pseudonocardiales</taxon>
        <taxon>Pseudonocardiaceae</taxon>
        <taxon>Saccharopolyspora</taxon>
    </lineage>
</organism>
<reference evidence="2 3" key="1">
    <citation type="submission" date="2020-08" db="EMBL/GenBank/DDBJ databases">
        <title>Sequencing the genomes of 1000 actinobacteria strains.</title>
        <authorList>
            <person name="Klenk H.-P."/>
        </authorList>
    </citation>
    <scope>NUCLEOTIDE SEQUENCE [LARGE SCALE GENOMIC DNA]</scope>
    <source>
        <strain evidence="2 3">DSM 45584</strain>
    </source>
</reference>
<feature type="compositionally biased region" description="Pro residues" evidence="1">
    <location>
        <begin position="17"/>
        <end position="26"/>
    </location>
</feature>
<protein>
    <submittedName>
        <fullName evidence="2">Uncharacterized protein</fullName>
    </submittedName>
</protein>
<feature type="region of interest" description="Disordered" evidence="1">
    <location>
        <begin position="12"/>
        <end position="33"/>
    </location>
</feature>
<feature type="region of interest" description="Disordered" evidence="1">
    <location>
        <begin position="184"/>
        <end position="219"/>
    </location>
</feature>
<name>A0A840QFJ1_9PSEU</name>